<dbReference type="Proteomes" id="UP001516023">
    <property type="component" value="Unassembled WGS sequence"/>
</dbReference>
<keyword evidence="4" id="KW-1185">Reference proteome</keyword>
<gene>
    <name evidence="3" type="ORF">HJC23_003185</name>
</gene>
<evidence type="ECO:0000313" key="3">
    <source>
        <dbReference type="EMBL" id="KAL3789636.1"/>
    </source>
</evidence>
<keyword evidence="2" id="KW-0732">Signal</keyword>
<feature type="compositionally biased region" description="Basic and acidic residues" evidence="1">
    <location>
        <begin position="158"/>
        <end position="180"/>
    </location>
</feature>
<protein>
    <submittedName>
        <fullName evidence="3">Uncharacterized protein</fullName>
    </submittedName>
</protein>
<dbReference type="EMBL" id="JABMIG020000138">
    <property type="protein sequence ID" value="KAL3789636.1"/>
    <property type="molecule type" value="Genomic_DNA"/>
</dbReference>
<evidence type="ECO:0000256" key="1">
    <source>
        <dbReference type="SAM" id="MobiDB-lite"/>
    </source>
</evidence>
<evidence type="ECO:0000313" key="4">
    <source>
        <dbReference type="Proteomes" id="UP001516023"/>
    </source>
</evidence>
<reference evidence="3 4" key="1">
    <citation type="journal article" date="2020" name="G3 (Bethesda)">
        <title>Improved Reference Genome for Cyclotella cryptica CCMP332, a Model for Cell Wall Morphogenesis, Salinity Adaptation, and Lipid Production in Diatoms (Bacillariophyta).</title>
        <authorList>
            <person name="Roberts W.R."/>
            <person name="Downey K.M."/>
            <person name="Ruck E.C."/>
            <person name="Traller J.C."/>
            <person name="Alverson A.J."/>
        </authorList>
    </citation>
    <scope>NUCLEOTIDE SEQUENCE [LARGE SCALE GENOMIC DNA]</scope>
    <source>
        <strain evidence="3 4">CCMP332</strain>
    </source>
</reference>
<evidence type="ECO:0000256" key="2">
    <source>
        <dbReference type="SAM" id="SignalP"/>
    </source>
</evidence>
<sequence length="252" mass="28147">MMLFQMFSVLVLFFGELVQTSTAFAPPRPFRVQTRAKKPNCVGFSPTYLSSQTDLDVNSDHDEKEADLLDEMLCPELLRIEAGRGSEAEDGRILDPKFEHLAQYVKEWSASFEGNRKGSGLTTPVVVRDSREGPSVLDGIVARDGVRLLFQTTKTGDRYKSATEEKEEEKEWSSATDVKKTPAKAPVSPKARKEGGVEVLVEKTIDGDLRVRACRCNMDEKTVVKEMSEEVIVRNLKRAVKAWVGAREVTGF</sequence>
<comment type="caution">
    <text evidence="3">The sequence shown here is derived from an EMBL/GenBank/DDBJ whole genome shotgun (WGS) entry which is preliminary data.</text>
</comment>
<feature type="region of interest" description="Disordered" evidence="1">
    <location>
        <begin position="158"/>
        <end position="191"/>
    </location>
</feature>
<feature type="chain" id="PRO_5044818881" evidence="2">
    <location>
        <begin position="24"/>
        <end position="252"/>
    </location>
</feature>
<accession>A0ABD3PR35</accession>
<proteinExistence type="predicted"/>
<dbReference type="AlphaFoldDB" id="A0ABD3PR35"/>
<feature type="signal peptide" evidence="2">
    <location>
        <begin position="1"/>
        <end position="23"/>
    </location>
</feature>
<name>A0ABD3PR35_9STRA</name>
<organism evidence="3 4">
    <name type="scientific">Cyclotella cryptica</name>
    <dbReference type="NCBI Taxonomy" id="29204"/>
    <lineage>
        <taxon>Eukaryota</taxon>
        <taxon>Sar</taxon>
        <taxon>Stramenopiles</taxon>
        <taxon>Ochrophyta</taxon>
        <taxon>Bacillariophyta</taxon>
        <taxon>Coscinodiscophyceae</taxon>
        <taxon>Thalassiosirophycidae</taxon>
        <taxon>Stephanodiscales</taxon>
        <taxon>Stephanodiscaceae</taxon>
        <taxon>Cyclotella</taxon>
    </lineage>
</organism>